<comment type="subunit">
    <text evidence="3">HflC and HflK may interact to form a multimeric complex.</text>
</comment>
<dbReference type="GO" id="GO:0016020">
    <property type="term" value="C:membrane"/>
    <property type="evidence" value="ECO:0007669"/>
    <property type="project" value="UniProtKB-SubCell"/>
</dbReference>
<dbReference type="InterPro" id="IPR010201">
    <property type="entry name" value="HflK"/>
</dbReference>
<comment type="function">
    <text evidence="3">HflC and HflK could encode or regulate a protease.</text>
</comment>
<keyword evidence="5" id="KW-0378">Hydrolase</keyword>
<dbReference type="GO" id="GO:0008233">
    <property type="term" value="F:peptidase activity"/>
    <property type="evidence" value="ECO:0007669"/>
    <property type="project" value="UniProtKB-KW"/>
</dbReference>
<dbReference type="AlphaFoldDB" id="A0A419EPP3"/>
<protein>
    <recommendedName>
        <fullName evidence="3">Protein HflK</fullName>
    </recommendedName>
</protein>
<comment type="similarity">
    <text evidence="2 3">Belongs to the band 7/mec-2 family. HflK subfamily.</text>
</comment>
<gene>
    <name evidence="5" type="primary">hflK</name>
    <name evidence="5" type="ORF">C4532_18140</name>
</gene>
<dbReference type="PANTHER" id="PTHR42911:SF1">
    <property type="entry name" value="MODULATOR OF FTSH PROTEASE HFLC"/>
    <property type="match status" value="1"/>
</dbReference>
<feature type="domain" description="Band 7" evidence="4">
    <location>
        <begin position="36"/>
        <end position="226"/>
    </location>
</feature>
<evidence type="ECO:0000256" key="3">
    <source>
        <dbReference type="RuleBase" id="RU364113"/>
    </source>
</evidence>
<dbReference type="SMART" id="SM00244">
    <property type="entry name" value="PHB"/>
    <property type="match status" value="1"/>
</dbReference>
<evidence type="ECO:0000259" key="4">
    <source>
        <dbReference type="SMART" id="SM00244"/>
    </source>
</evidence>
<sequence length="336" mass="37390">MNWKAEFSPEISMLTRIGRRLALCLVALLALAYLLSGIYGVGVNETGVLQRFGRIVDARIPPGLHYRVPWPMDRVVKVPTGEIHHLVAGFGADPEQVAEFERGYGPVNESGFGSFIIPYCITGDKNIIHLKLVAQYRITDPEKYVFGFKDAKSVAVRCIQSAIVRTISRSDVDSTLMTGRVILQKQILEDVQQQLSELGTGIAVFSTEMKNARPPATVAQAFKDVINAREECRTKVHDAQAHRNRIIPQGKAEASRMLNDAEAYKNRKIAHSRGESQRFEMLACEYLKDKETTGQRLYLEAASEILPVVNKVILGTNNGESIANVKFFTQEDVVGK</sequence>
<dbReference type="EMBL" id="QZKI01000131">
    <property type="protein sequence ID" value="RJP64982.1"/>
    <property type="molecule type" value="Genomic_DNA"/>
</dbReference>
<evidence type="ECO:0000313" key="5">
    <source>
        <dbReference type="EMBL" id="RJP64982.1"/>
    </source>
</evidence>
<organism evidence="5 6">
    <name type="scientific">Candidatus Abyssobacteria bacterium SURF_17</name>
    <dbReference type="NCBI Taxonomy" id="2093361"/>
    <lineage>
        <taxon>Bacteria</taxon>
        <taxon>Pseudomonadati</taxon>
        <taxon>Candidatus Hydrogenedentota</taxon>
        <taxon>Candidatus Abyssobacteria</taxon>
    </lineage>
</organism>
<comment type="caution">
    <text evidence="5">The sequence shown here is derived from an EMBL/GenBank/DDBJ whole genome shotgun (WGS) entry which is preliminary data.</text>
</comment>
<accession>A0A419EPP3</accession>
<name>A0A419EPP3_9BACT</name>
<dbReference type="Pfam" id="PF01145">
    <property type="entry name" value="Band_7"/>
    <property type="match status" value="1"/>
</dbReference>
<dbReference type="SUPFAM" id="SSF117892">
    <property type="entry name" value="Band 7/SPFH domain"/>
    <property type="match status" value="1"/>
</dbReference>
<reference evidence="5 6" key="1">
    <citation type="journal article" date="2017" name="ISME J.">
        <title>Energy and carbon metabolisms in a deep terrestrial subsurface fluid microbial community.</title>
        <authorList>
            <person name="Momper L."/>
            <person name="Jungbluth S.P."/>
            <person name="Lee M.D."/>
            <person name="Amend J.P."/>
        </authorList>
    </citation>
    <scope>NUCLEOTIDE SEQUENCE [LARGE SCALE GENOMIC DNA]</scope>
    <source>
        <strain evidence="5">SURF_17</strain>
    </source>
</reference>
<evidence type="ECO:0000313" key="6">
    <source>
        <dbReference type="Proteomes" id="UP000285961"/>
    </source>
</evidence>
<dbReference type="Gene3D" id="3.30.479.30">
    <property type="entry name" value="Band 7 domain"/>
    <property type="match status" value="1"/>
</dbReference>
<evidence type="ECO:0000256" key="1">
    <source>
        <dbReference type="ARBA" id="ARBA00004167"/>
    </source>
</evidence>
<dbReference type="CDD" id="cd03404">
    <property type="entry name" value="SPFH_HflK"/>
    <property type="match status" value="1"/>
</dbReference>
<dbReference type="InterPro" id="IPR001107">
    <property type="entry name" value="Band_7"/>
</dbReference>
<evidence type="ECO:0000256" key="2">
    <source>
        <dbReference type="ARBA" id="ARBA00006971"/>
    </source>
</evidence>
<proteinExistence type="inferred from homology"/>
<dbReference type="GO" id="GO:0006508">
    <property type="term" value="P:proteolysis"/>
    <property type="evidence" value="ECO:0007669"/>
    <property type="project" value="UniProtKB-KW"/>
</dbReference>
<dbReference type="NCBIfam" id="TIGR01933">
    <property type="entry name" value="hflK"/>
    <property type="match status" value="1"/>
</dbReference>
<dbReference type="Proteomes" id="UP000285961">
    <property type="component" value="Unassembled WGS sequence"/>
</dbReference>
<keyword evidence="5" id="KW-0645">Protease</keyword>
<dbReference type="PANTHER" id="PTHR42911">
    <property type="entry name" value="MODULATOR OF FTSH PROTEASE HFLC"/>
    <property type="match status" value="1"/>
</dbReference>
<dbReference type="InterPro" id="IPR036013">
    <property type="entry name" value="Band_7/SPFH_dom_sf"/>
</dbReference>
<comment type="subcellular location">
    <subcellularLocation>
        <location evidence="1">Membrane</location>
        <topology evidence="1">Single-pass membrane protein</topology>
    </subcellularLocation>
</comment>